<dbReference type="Gene3D" id="2.60.120.10">
    <property type="entry name" value="Jelly Rolls"/>
    <property type="match status" value="1"/>
</dbReference>
<dbReference type="RefSeq" id="WP_233696050.1">
    <property type="nucleotide sequence ID" value="NZ_JAJNBZ010000003.1"/>
</dbReference>
<comment type="similarity">
    <text evidence="1">Belongs to the dTDP-4-dehydrorhamnose 3,5-epimerase family.</text>
</comment>
<evidence type="ECO:0000313" key="2">
    <source>
        <dbReference type="EMBL" id="MCE5168912.1"/>
    </source>
</evidence>
<dbReference type="Proteomes" id="UP001199916">
    <property type="component" value="Unassembled WGS sequence"/>
</dbReference>
<keyword evidence="1 2" id="KW-0413">Isomerase</keyword>
<dbReference type="PANTHER" id="PTHR21047">
    <property type="entry name" value="DTDP-6-DEOXY-D-GLUCOSE-3,5 EPIMERASE"/>
    <property type="match status" value="1"/>
</dbReference>
<sequence>MKVTHTKLKEVYIIEPDVFQDDRGFFMESYHALKLEPYGIIHSFVQDNHSLSVQTGTLRGLHYQLAPQAQAKLVRVVAGAIYDVAVDIRPGSATFGQWVGVELSASNKRQLLIPHGFAHGFCTLAPDTEVLYKVDAYYAPDLDRGITWNDPVINIAWPIQSPIMSEKDQKHPLLCAAELPNVNGVFHAPTDAGSEGERL</sequence>
<dbReference type="InterPro" id="IPR014710">
    <property type="entry name" value="RmlC-like_jellyroll"/>
</dbReference>
<comment type="catalytic activity">
    <reaction evidence="1">
        <text>dTDP-4-dehydro-6-deoxy-alpha-D-glucose = dTDP-4-dehydro-beta-L-rhamnose</text>
        <dbReference type="Rhea" id="RHEA:16969"/>
        <dbReference type="ChEBI" id="CHEBI:57649"/>
        <dbReference type="ChEBI" id="CHEBI:62830"/>
        <dbReference type="EC" id="5.1.3.13"/>
    </reaction>
</comment>
<comment type="subunit">
    <text evidence="1">Homodimer.</text>
</comment>
<comment type="pathway">
    <text evidence="1">Carbohydrate biosynthesis; dTDP-L-rhamnose biosynthesis.</text>
</comment>
<dbReference type="EC" id="5.1.3.13" evidence="1"/>
<dbReference type="Pfam" id="PF00908">
    <property type="entry name" value="dTDP_sugar_isom"/>
    <property type="match status" value="1"/>
</dbReference>
<comment type="function">
    <text evidence="1">Catalyzes the epimerization of the C3' and C5'positions of dTDP-6-deoxy-D-xylo-4-hexulose, forming dTDP-6-deoxy-L-lyxo-4-hexulose.</text>
</comment>
<dbReference type="SUPFAM" id="SSF51182">
    <property type="entry name" value="RmlC-like cupins"/>
    <property type="match status" value="1"/>
</dbReference>
<organism evidence="2 3">
    <name type="scientific">Paenibacillus profundus</name>
    <dbReference type="NCBI Taxonomy" id="1173085"/>
    <lineage>
        <taxon>Bacteria</taxon>
        <taxon>Bacillati</taxon>
        <taxon>Bacillota</taxon>
        <taxon>Bacilli</taxon>
        <taxon>Bacillales</taxon>
        <taxon>Paenibacillaceae</taxon>
        <taxon>Paenibacillus</taxon>
    </lineage>
</organism>
<reference evidence="2 3" key="1">
    <citation type="submission" date="2021-11" db="EMBL/GenBank/DDBJ databases">
        <title>Draft genome sequence of Paenibacillus profundus YoMME, a new Gram-positive bacteria with exoelectrogenic properties.</title>
        <authorList>
            <person name="Hubenova Y."/>
            <person name="Hubenova E."/>
            <person name="Manasiev Y."/>
            <person name="Peykov S."/>
            <person name="Mitov M."/>
        </authorList>
    </citation>
    <scope>NUCLEOTIDE SEQUENCE [LARGE SCALE GENOMIC DNA]</scope>
    <source>
        <strain evidence="2 3">YoMME</strain>
    </source>
</reference>
<evidence type="ECO:0000313" key="3">
    <source>
        <dbReference type="Proteomes" id="UP001199916"/>
    </source>
</evidence>
<gene>
    <name evidence="2" type="primary">rfbC</name>
    <name evidence="2" type="ORF">LQV63_06275</name>
</gene>
<proteinExistence type="inferred from homology"/>
<keyword evidence="3" id="KW-1185">Reference proteome</keyword>
<dbReference type="EMBL" id="JAJNBZ010000003">
    <property type="protein sequence ID" value="MCE5168912.1"/>
    <property type="molecule type" value="Genomic_DNA"/>
</dbReference>
<dbReference type="PANTHER" id="PTHR21047:SF2">
    <property type="entry name" value="THYMIDINE DIPHOSPHO-4-KETO-RHAMNOSE 3,5-EPIMERASE"/>
    <property type="match status" value="1"/>
</dbReference>
<dbReference type="NCBIfam" id="TIGR01221">
    <property type="entry name" value="rmlC"/>
    <property type="match status" value="1"/>
</dbReference>
<dbReference type="InterPro" id="IPR000888">
    <property type="entry name" value="RmlC-like"/>
</dbReference>
<dbReference type="GO" id="GO:0008830">
    <property type="term" value="F:dTDP-4-dehydrorhamnose 3,5-epimerase activity"/>
    <property type="evidence" value="ECO:0007669"/>
    <property type="project" value="UniProtKB-EC"/>
</dbReference>
<evidence type="ECO:0000256" key="1">
    <source>
        <dbReference type="RuleBase" id="RU364069"/>
    </source>
</evidence>
<dbReference type="CDD" id="cd00438">
    <property type="entry name" value="cupin_RmlC"/>
    <property type="match status" value="1"/>
</dbReference>
<dbReference type="InterPro" id="IPR011051">
    <property type="entry name" value="RmlC_Cupin_sf"/>
</dbReference>
<name>A0ABS8YD33_9BACL</name>
<comment type="caution">
    <text evidence="2">The sequence shown here is derived from an EMBL/GenBank/DDBJ whole genome shotgun (WGS) entry which is preliminary data.</text>
</comment>
<accession>A0ABS8YD33</accession>
<protein>
    <recommendedName>
        <fullName evidence="1">dTDP-4-dehydrorhamnose 3,5-epimerase</fullName>
        <ecNumber evidence="1">5.1.3.13</ecNumber>
    </recommendedName>
    <alternativeName>
        <fullName evidence="1">Thymidine diphospho-4-keto-rhamnose 3,5-epimerase</fullName>
    </alternativeName>
</protein>